<evidence type="ECO:0000256" key="1">
    <source>
        <dbReference type="ARBA" id="ARBA00010312"/>
    </source>
</evidence>
<keyword evidence="4" id="KW-0560">Oxidoreductase</keyword>
<name>A0ABM7WH57_9ACTN</name>
<comment type="similarity">
    <text evidence="1">Belongs to the prokaryotic molybdopterin-containing oxidoreductase family.</text>
</comment>
<dbReference type="Proteomes" id="UP001320544">
    <property type="component" value="Chromosome"/>
</dbReference>
<protein>
    <submittedName>
        <fullName evidence="9">Dehydrogenase</fullName>
    </submittedName>
</protein>
<keyword evidence="6" id="KW-0411">Iron-sulfur</keyword>
<dbReference type="RefSeq" id="WP_244411907.1">
    <property type="nucleotide sequence ID" value="NZ_AP025564.1"/>
</dbReference>
<dbReference type="Gene3D" id="3.40.50.740">
    <property type="match status" value="2"/>
</dbReference>
<evidence type="ECO:0000256" key="5">
    <source>
        <dbReference type="ARBA" id="ARBA00023004"/>
    </source>
</evidence>
<organism evidence="9 10">
    <name type="scientific">Raoultibacter timonensis</name>
    <dbReference type="NCBI Taxonomy" id="1907662"/>
    <lineage>
        <taxon>Bacteria</taxon>
        <taxon>Bacillati</taxon>
        <taxon>Actinomycetota</taxon>
        <taxon>Coriobacteriia</taxon>
        <taxon>Eggerthellales</taxon>
        <taxon>Eggerthellaceae</taxon>
        <taxon>Raoultibacter</taxon>
    </lineage>
</organism>
<evidence type="ECO:0000313" key="9">
    <source>
        <dbReference type="EMBL" id="BDE95564.1"/>
    </source>
</evidence>
<feature type="domain" description="Molybdopterin dinucleotide-binding" evidence="8">
    <location>
        <begin position="682"/>
        <end position="779"/>
    </location>
</feature>
<sequence>MSEANGSQNGLTRRSFLKASGAAVGALGLAGTAMLTADEWLAPAQAHADEQERTGYTFHYRHCQCNCHLKCTVRDGRMALVEPNDWPDKRNETICLKGISEIQHVYSVDRLQVPLKRVGERGSGEFVEITWDEALDTVAQGIQKVWSDYGKQAIAYMPSVDTLSVNLGRILGAQEKPHRGIDIGLGNGFSPAIAESGGQGAASNEMKDWKNAKTILNVGCNVLETCMVTAPYFFEALEAGAEIITIDPNYCTTAAKSSRWIPIEPGTDAALYLGMMSLILENEWYDEAYLRENTSMPFLVDEADGSLLRDHPAESPKETGADNPFMVWDAVSDSMQPYDADGVDPKLDASIEIDGKTYSTVFRKFKKQHEAYPIEWAAEKTGVSEEVLREITEKYACNGPSILSFGFGGADKFSNADVSGHAAVVLATLVGTFGSEDGAGAGAYVNAYQKVFGAGKLPNWPLPEECKAASAPKESVDIRDDKSGIRMLYFQDGAIQQCSANMNETAKWIDTLDFVVAQEIYHTPSVDYADIVLPTCSHFELDQEIGSLRALRGHALLQQKVLDPLFESRTDFWIETEIAKRLGYGDAIPESYEELVRYQLDNAKDEAVKGITLEELIESNGVVALNDQPEIARSYVGQKYATASGKIDLYYENLVNYGQALPAWEDPCEAYAGNPLRDEYPLQFFQRRTKYHIHCNMVDSTWIQQFFKPSVEMNPVDAESRGLASGDIVEVVNDRGSFSCECVITNAIRPGTVAVVEGIWDKYLESGAIQSVTNDTAIDRGPALPKGRVIPFNDTLVEVKKA</sequence>
<dbReference type="SUPFAM" id="SSF53706">
    <property type="entry name" value="Formate dehydrogenase/DMSO reductase, domains 1-3"/>
    <property type="match status" value="1"/>
</dbReference>
<keyword evidence="5" id="KW-0408">Iron</keyword>
<dbReference type="Pfam" id="PF00384">
    <property type="entry name" value="Molybdopterin"/>
    <property type="match status" value="1"/>
</dbReference>
<dbReference type="InterPro" id="IPR009010">
    <property type="entry name" value="Asp_de-COase-like_dom_sf"/>
</dbReference>
<evidence type="ECO:0000256" key="2">
    <source>
        <dbReference type="ARBA" id="ARBA00022723"/>
    </source>
</evidence>
<gene>
    <name evidence="9" type="ORF">CE91St30_08970</name>
</gene>
<dbReference type="Gene3D" id="2.20.25.90">
    <property type="entry name" value="ADC-like domains"/>
    <property type="match status" value="1"/>
</dbReference>
<dbReference type="PROSITE" id="PS51318">
    <property type="entry name" value="TAT"/>
    <property type="match status" value="1"/>
</dbReference>
<keyword evidence="10" id="KW-1185">Reference proteome</keyword>
<dbReference type="Gene3D" id="2.40.40.20">
    <property type="match status" value="1"/>
</dbReference>
<dbReference type="InterPro" id="IPR006311">
    <property type="entry name" value="TAT_signal"/>
</dbReference>
<dbReference type="Gene3D" id="3.40.228.10">
    <property type="entry name" value="Dimethylsulfoxide Reductase, domain 2"/>
    <property type="match status" value="1"/>
</dbReference>
<dbReference type="PANTHER" id="PTHR43742:SF6">
    <property type="entry name" value="OXIDOREDUCTASE YYAE-RELATED"/>
    <property type="match status" value="1"/>
</dbReference>
<evidence type="ECO:0000259" key="7">
    <source>
        <dbReference type="Pfam" id="PF00384"/>
    </source>
</evidence>
<dbReference type="PANTHER" id="PTHR43742">
    <property type="entry name" value="TRIMETHYLAMINE-N-OXIDE REDUCTASE"/>
    <property type="match status" value="1"/>
</dbReference>
<dbReference type="InterPro" id="IPR019546">
    <property type="entry name" value="TAT_signal_bac_arc"/>
</dbReference>
<reference evidence="9 10" key="1">
    <citation type="submission" date="2022-01" db="EMBL/GenBank/DDBJ databases">
        <title>Novel bile acid biosynthetic pathways are enriched in the microbiome of centenarians.</title>
        <authorList>
            <person name="Sato Y."/>
            <person name="Atarashi K."/>
            <person name="Plichta R.D."/>
            <person name="Arai Y."/>
            <person name="Sasajima S."/>
            <person name="Kearney M.S."/>
            <person name="Suda W."/>
            <person name="Takeshita K."/>
            <person name="Sasaki T."/>
            <person name="Okamoto S."/>
            <person name="Skelly N.A."/>
            <person name="Okamura Y."/>
            <person name="Vlamakis H."/>
            <person name="Li Y."/>
            <person name="Tanoue T."/>
            <person name="Takei H."/>
            <person name="Nittono H."/>
            <person name="Narushima S."/>
            <person name="Irie J."/>
            <person name="Itoh H."/>
            <person name="Moriya K."/>
            <person name="Sugiura Y."/>
            <person name="Suematsu M."/>
            <person name="Moritoki N."/>
            <person name="Shibata S."/>
            <person name="Littman R.D."/>
            <person name="Fischbach A.M."/>
            <person name="Uwamino Y."/>
            <person name="Inoue T."/>
            <person name="Honda A."/>
            <person name="Hattori M."/>
            <person name="Murai T."/>
            <person name="Xavier J.R."/>
            <person name="Hirose N."/>
            <person name="Honda K."/>
        </authorList>
    </citation>
    <scope>NUCLEOTIDE SEQUENCE [LARGE SCALE GENOMIC DNA]</scope>
    <source>
        <strain evidence="9 10">CE91-St30</strain>
    </source>
</reference>
<dbReference type="InterPro" id="IPR050612">
    <property type="entry name" value="Prok_Mopterin_Oxidored"/>
</dbReference>
<dbReference type="InterPro" id="IPR006656">
    <property type="entry name" value="Mopterin_OxRdtase"/>
</dbReference>
<accession>A0ABM7WH57</accession>
<dbReference type="SUPFAM" id="SSF50692">
    <property type="entry name" value="ADC-like"/>
    <property type="match status" value="1"/>
</dbReference>
<evidence type="ECO:0000256" key="4">
    <source>
        <dbReference type="ARBA" id="ARBA00023002"/>
    </source>
</evidence>
<proteinExistence type="inferred from homology"/>
<evidence type="ECO:0000259" key="8">
    <source>
        <dbReference type="Pfam" id="PF01568"/>
    </source>
</evidence>
<evidence type="ECO:0000256" key="6">
    <source>
        <dbReference type="ARBA" id="ARBA00023014"/>
    </source>
</evidence>
<dbReference type="InterPro" id="IPR006657">
    <property type="entry name" value="MoPterin_dinucl-bd_dom"/>
</dbReference>
<evidence type="ECO:0000256" key="3">
    <source>
        <dbReference type="ARBA" id="ARBA00022729"/>
    </source>
</evidence>
<keyword evidence="3" id="KW-0732">Signal</keyword>
<dbReference type="NCBIfam" id="TIGR01409">
    <property type="entry name" value="TAT_signal_seq"/>
    <property type="match status" value="1"/>
</dbReference>
<dbReference type="EMBL" id="AP025564">
    <property type="protein sequence ID" value="BDE95564.1"/>
    <property type="molecule type" value="Genomic_DNA"/>
</dbReference>
<keyword evidence="2" id="KW-0479">Metal-binding</keyword>
<dbReference type="Pfam" id="PF01568">
    <property type="entry name" value="Molydop_binding"/>
    <property type="match status" value="1"/>
</dbReference>
<evidence type="ECO:0000313" key="10">
    <source>
        <dbReference type="Proteomes" id="UP001320544"/>
    </source>
</evidence>
<feature type="domain" description="Molybdopterin oxidoreductase" evidence="7">
    <location>
        <begin position="110"/>
        <end position="581"/>
    </location>
</feature>